<sequence length="41" mass="4698">MGYLINTVTKSAFANQQNVVQNEKRQGVDNRPYGHTNYIID</sequence>
<accession>X1R4D1</accession>
<dbReference type="EMBL" id="BARW01000274">
    <property type="protein sequence ID" value="GAI61941.1"/>
    <property type="molecule type" value="Genomic_DNA"/>
</dbReference>
<evidence type="ECO:0000313" key="1">
    <source>
        <dbReference type="EMBL" id="GAI61941.1"/>
    </source>
</evidence>
<proteinExistence type="predicted"/>
<reference evidence="1" key="1">
    <citation type="journal article" date="2014" name="Front. Microbiol.">
        <title>High frequency of phylogenetically diverse reductive dehalogenase-homologous genes in deep subseafloor sedimentary metagenomes.</title>
        <authorList>
            <person name="Kawai M."/>
            <person name="Futagami T."/>
            <person name="Toyoda A."/>
            <person name="Takaki Y."/>
            <person name="Nishi S."/>
            <person name="Hori S."/>
            <person name="Arai W."/>
            <person name="Tsubouchi T."/>
            <person name="Morono Y."/>
            <person name="Uchiyama I."/>
            <person name="Ito T."/>
            <person name="Fujiyama A."/>
            <person name="Inagaki F."/>
            <person name="Takami H."/>
        </authorList>
    </citation>
    <scope>NUCLEOTIDE SEQUENCE</scope>
    <source>
        <strain evidence="1">Expedition CK06-06</strain>
    </source>
</reference>
<organism evidence="1">
    <name type="scientific">marine sediment metagenome</name>
    <dbReference type="NCBI Taxonomy" id="412755"/>
    <lineage>
        <taxon>unclassified sequences</taxon>
        <taxon>metagenomes</taxon>
        <taxon>ecological metagenomes</taxon>
    </lineage>
</organism>
<protein>
    <submittedName>
        <fullName evidence="1">Uncharacterized protein</fullName>
    </submittedName>
</protein>
<gene>
    <name evidence="1" type="ORF">S12H4_01395</name>
</gene>
<feature type="non-terminal residue" evidence="1">
    <location>
        <position position="41"/>
    </location>
</feature>
<name>X1R4D1_9ZZZZ</name>
<comment type="caution">
    <text evidence="1">The sequence shown here is derived from an EMBL/GenBank/DDBJ whole genome shotgun (WGS) entry which is preliminary data.</text>
</comment>
<dbReference type="AlphaFoldDB" id="X1R4D1"/>